<dbReference type="Gene3D" id="1.10.10.60">
    <property type="entry name" value="Homeodomain-like"/>
    <property type="match status" value="2"/>
</dbReference>
<dbReference type="InterPro" id="IPR020449">
    <property type="entry name" value="Tscrpt_reg_AraC-type_HTH"/>
</dbReference>
<dbReference type="InterPro" id="IPR037923">
    <property type="entry name" value="HTH-like"/>
</dbReference>
<name>A0A1M7JGB9_9FIRM</name>
<dbReference type="InterPro" id="IPR014710">
    <property type="entry name" value="RmlC-like_jellyroll"/>
</dbReference>
<dbReference type="Pfam" id="PF02311">
    <property type="entry name" value="AraC_binding"/>
    <property type="match status" value="1"/>
</dbReference>
<evidence type="ECO:0000313" key="5">
    <source>
        <dbReference type="EMBL" id="SHM52015.1"/>
    </source>
</evidence>
<evidence type="ECO:0000313" key="6">
    <source>
        <dbReference type="Proteomes" id="UP000184038"/>
    </source>
</evidence>
<dbReference type="RefSeq" id="WP_084139210.1">
    <property type="nucleotide sequence ID" value="NZ_FRCP01000011.1"/>
</dbReference>
<dbReference type="Proteomes" id="UP000184038">
    <property type="component" value="Unassembled WGS sequence"/>
</dbReference>
<dbReference type="GO" id="GO:0043565">
    <property type="term" value="F:sequence-specific DNA binding"/>
    <property type="evidence" value="ECO:0007669"/>
    <property type="project" value="InterPro"/>
</dbReference>
<dbReference type="STRING" id="1120996.SAMN02746066_02258"/>
<evidence type="ECO:0000256" key="3">
    <source>
        <dbReference type="ARBA" id="ARBA00023163"/>
    </source>
</evidence>
<dbReference type="InterPro" id="IPR018060">
    <property type="entry name" value="HTH_AraC"/>
</dbReference>
<keyword evidence="3" id="KW-0804">Transcription</keyword>
<sequence>MSNSRYNFTTDNDCEASITHKDDSTLSYTFNPDVKHGNQSINVNLLYVALSKYGNDWVSLPHSHNFTEFFYITNGTGQFSVESEILDVKANDLIILNPTIVHTEISNSAKPMEYIVLGVEGIKFQAEDKDYIILNSSTYKTDLHLYFNTLAHEMKRDQPYRDFVCQNLLNIIFTLILRNEAFKISMVTGPNLTRECNIAKKYIEEHFRENITVDTLSSLVHLNKYYFVHNFSKQFGTSPINYLNKRRIEESKHLLANTSHSLSSISQIVGFSSPSYFSQAFKKMTNTTPQEYKRMCQASISVLR</sequence>
<dbReference type="PANTHER" id="PTHR43280">
    <property type="entry name" value="ARAC-FAMILY TRANSCRIPTIONAL REGULATOR"/>
    <property type="match status" value="1"/>
</dbReference>
<reference evidence="5 6" key="1">
    <citation type="submission" date="2016-11" db="EMBL/GenBank/DDBJ databases">
        <authorList>
            <person name="Jaros S."/>
            <person name="Januszkiewicz K."/>
            <person name="Wedrychowicz H."/>
        </authorList>
    </citation>
    <scope>NUCLEOTIDE SEQUENCE [LARGE SCALE GENOMIC DNA]</scope>
    <source>
        <strain evidence="5 6">DSM 15930</strain>
    </source>
</reference>
<dbReference type="InterPro" id="IPR009057">
    <property type="entry name" value="Homeodomain-like_sf"/>
</dbReference>
<dbReference type="PROSITE" id="PS00041">
    <property type="entry name" value="HTH_ARAC_FAMILY_1"/>
    <property type="match status" value="1"/>
</dbReference>
<dbReference type="PANTHER" id="PTHR43280:SF28">
    <property type="entry name" value="HTH-TYPE TRANSCRIPTIONAL ACTIVATOR RHAS"/>
    <property type="match status" value="1"/>
</dbReference>
<dbReference type="GO" id="GO:0003700">
    <property type="term" value="F:DNA-binding transcription factor activity"/>
    <property type="evidence" value="ECO:0007669"/>
    <property type="project" value="InterPro"/>
</dbReference>
<protein>
    <submittedName>
        <fullName evidence="5">AraC-type DNA-binding protein</fullName>
    </submittedName>
</protein>
<keyword evidence="2 5" id="KW-0238">DNA-binding</keyword>
<dbReference type="EMBL" id="FRCP01000011">
    <property type="protein sequence ID" value="SHM52015.1"/>
    <property type="molecule type" value="Genomic_DNA"/>
</dbReference>
<evidence type="ECO:0000259" key="4">
    <source>
        <dbReference type="PROSITE" id="PS01124"/>
    </source>
</evidence>
<dbReference type="Gene3D" id="2.60.120.10">
    <property type="entry name" value="Jelly Rolls"/>
    <property type="match status" value="1"/>
</dbReference>
<dbReference type="AlphaFoldDB" id="A0A1M7JGB9"/>
<gene>
    <name evidence="5" type="ORF">SAMN02746066_02258</name>
</gene>
<organism evidence="5 6">
    <name type="scientific">Anaerosporobacter mobilis DSM 15930</name>
    <dbReference type="NCBI Taxonomy" id="1120996"/>
    <lineage>
        <taxon>Bacteria</taxon>
        <taxon>Bacillati</taxon>
        <taxon>Bacillota</taxon>
        <taxon>Clostridia</taxon>
        <taxon>Lachnospirales</taxon>
        <taxon>Lachnospiraceae</taxon>
        <taxon>Anaerosporobacter</taxon>
    </lineage>
</organism>
<dbReference type="SUPFAM" id="SSF46689">
    <property type="entry name" value="Homeodomain-like"/>
    <property type="match status" value="2"/>
</dbReference>
<dbReference type="PROSITE" id="PS01124">
    <property type="entry name" value="HTH_ARAC_FAMILY_2"/>
    <property type="match status" value="1"/>
</dbReference>
<accession>A0A1M7JGB9</accession>
<dbReference type="Pfam" id="PF12833">
    <property type="entry name" value="HTH_18"/>
    <property type="match status" value="1"/>
</dbReference>
<dbReference type="InterPro" id="IPR018062">
    <property type="entry name" value="HTH_AraC-typ_CS"/>
</dbReference>
<dbReference type="SMART" id="SM00342">
    <property type="entry name" value="HTH_ARAC"/>
    <property type="match status" value="1"/>
</dbReference>
<evidence type="ECO:0000256" key="2">
    <source>
        <dbReference type="ARBA" id="ARBA00023125"/>
    </source>
</evidence>
<dbReference type="InterPro" id="IPR003313">
    <property type="entry name" value="AraC-bd"/>
</dbReference>
<keyword evidence="1" id="KW-0805">Transcription regulation</keyword>
<dbReference type="SUPFAM" id="SSF51215">
    <property type="entry name" value="Regulatory protein AraC"/>
    <property type="match status" value="1"/>
</dbReference>
<feature type="domain" description="HTH araC/xylS-type" evidence="4">
    <location>
        <begin position="197"/>
        <end position="295"/>
    </location>
</feature>
<proteinExistence type="predicted"/>
<keyword evidence="6" id="KW-1185">Reference proteome</keyword>
<dbReference type="OrthoDB" id="9801308at2"/>
<evidence type="ECO:0000256" key="1">
    <source>
        <dbReference type="ARBA" id="ARBA00023015"/>
    </source>
</evidence>
<dbReference type="PRINTS" id="PR00032">
    <property type="entry name" value="HTHARAC"/>
</dbReference>